<comment type="similarity">
    <text evidence="3">Belongs to the WD repeat AIP1 family.</text>
</comment>
<dbReference type="Pfam" id="PF00400">
    <property type="entry name" value="WD40"/>
    <property type="match status" value="4"/>
</dbReference>
<dbReference type="Proteomes" id="UP000281553">
    <property type="component" value="Unassembled WGS sequence"/>
</dbReference>
<keyword evidence="6" id="KW-1185">Reference proteome</keyword>
<dbReference type="AlphaFoldDB" id="A0A3P7NUZ2"/>
<sequence length="308" mass="33181">MKNEFSLLSEIKDLAWSSDSARIAVGGRGSEKFGKVINAELGTEVGEVVGMSRPINAVDFKPTRPFRLATGSEDFLVCFFEGPPFKFKKSLSKHKNFVNCCKFSPKGDIYVTGGADGRIYAFNANDTEFVGEFGSPAHSSGIYGLEFSSSGSRLVSVSTDKTVKLWDSGSGNFNLLSEFAFENKPENQQLGCVWVGDKLVTVSLSGAMQVFNAGPDVKELAAPADVIYGHSRPIKCSAYSKSANRLVTASTDMVMLSWDLSKGVAEPFNGPEAHKSSIEAMTICGDKVISVGVDDRLVVSSLTNRSFE</sequence>
<gene>
    <name evidence="5" type="ORF">DILT_LOCUS5167</name>
</gene>
<protein>
    <submittedName>
        <fullName evidence="5">Uncharacterized protein</fullName>
    </submittedName>
</protein>
<feature type="repeat" description="WD" evidence="4">
    <location>
        <begin position="227"/>
        <end position="263"/>
    </location>
</feature>
<dbReference type="Gene3D" id="2.130.10.10">
    <property type="entry name" value="YVTN repeat-like/Quinoprotein amine dehydrogenase"/>
    <property type="match status" value="2"/>
</dbReference>
<evidence type="ECO:0000256" key="3">
    <source>
        <dbReference type="ARBA" id="ARBA00038366"/>
    </source>
</evidence>
<dbReference type="PROSITE" id="PS00678">
    <property type="entry name" value="WD_REPEATS_1"/>
    <property type="match status" value="1"/>
</dbReference>
<dbReference type="SUPFAM" id="SSF50978">
    <property type="entry name" value="WD40 repeat-like"/>
    <property type="match status" value="1"/>
</dbReference>
<dbReference type="EMBL" id="UYRU01046836">
    <property type="protein sequence ID" value="VDN09336.1"/>
    <property type="molecule type" value="Genomic_DNA"/>
</dbReference>
<dbReference type="GO" id="GO:0051015">
    <property type="term" value="F:actin filament binding"/>
    <property type="evidence" value="ECO:0007669"/>
    <property type="project" value="TreeGrafter"/>
</dbReference>
<evidence type="ECO:0000313" key="6">
    <source>
        <dbReference type="Proteomes" id="UP000281553"/>
    </source>
</evidence>
<accession>A0A3P7NUZ2</accession>
<evidence type="ECO:0000256" key="4">
    <source>
        <dbReference type="PROSITE-ProRule" id="PRU00221"/>
    </source>
</evidence>
<dbReference type="PROSITE" id="PS50294">
    <property type="entry name" value="WD_REPEATS_REGION"/>
    <property type="match status" value="2"/>
</dbReference>
<dbReference type="PANTHER" id="PTHR19856">
    <property type="entry name" value="WD-REPEATCONTAINING PROTEIN WDR1"/>
    <property type="match status" value="1"/>
</dbReference>
<organism evidence="5 6">
    <name type="scientific">Dibothriocephalus latus</name>
    <name type="common">Fish tapeworm</name>
    <name type="synonym">Diphyllobothrium latum</name>
    <dbReference type="NCBI Taxonomy" id="60516"/>
    <lineage>
        <taxon>Eukaryota</taxon>
        <taxon>Metazoa</taxon>
        <taxon>Spiralia</taxon>
        <taxon>Lophotrochozoa</taxon>
        <taxon>Platyhelminthes</taxon>
        <taxon>Cestoda</taxon>
        <taxon>Eucestoda</taxon>
        <taxon>Diphyllobothriidea</taxon>
        <taxon>Diphyllobothriidae</taxon>
        <taxon>Dibothriocephalus</taxon>
    </lineage>
</organism>
<feature type="repeat" description="WD" evidence="4">
    <location>
        <begin position="91"/>
        <end position="132"/>
    </location>
</feature>
<dbReference type="InterPro" id="IPR001680">
    <property type="entry name" value="WD40_rpt"/>
</dbReference>
<dbReference type="InterPro" id="IPR019775">
    <property type="entry name" value="WD40_repeat_CS"/>
</dbReference>
<name>A0A3P7NUZ2_DIBLA</name>
<dbReference type="InterPro" id="IPR036322">
    <property type="entry name" value="WD40_repeat_dom_sf"/>
</dbReference>
<dbReference type="SMART" id="SM00320">
    <property type="entry name" value="WD40"/>
    <property type="match status" value="4"/>
</dbReference>
<evidence type="ECO:0000313" key="5">
    <source>
        <dbReference type="EMBL" id="VDN09336.1"/>
    </source>
</evidence>
<dbReference type="OrthoDB" id="2306at2759"/>
<dbReference type="GO" id="GO:0030864">
    <property type="term" value="C:cortical actin cytoskeleton"/>
    <property type="evidence" value="ECO:0007669"/>
    <property type="project" value="TreeGrafter"/>
</dbReference>
<keyword evidence="2" id="KW-0677">Repeat</keyword>
<evidence type="ECO:0000256" key="2">
    <source>
        <dbReference type="ARBA" id="ARBA00022737"/>
    </source>
</evidence>
<dbReference type="InterPro" id="IPR015943">
    <property type="entry name" value="WD40/YVTN_repeat-like_dom_sf"/>
</dbReference>
<reference evidence="5 6" key="1">
    <citation type="submission" date="2018-11" db="EMBL/GenBank/DDBJ databases">
        <authorList>
            <consortium name="Pathogen Informatics"/>
        </authorList>
    </citation>
    <scope>NUCLEOTIDE SEQUENCE [LARGE SCALE GENOMIC DNA]</scope>
</reference>
<dbReference type="PANTHER" id="PTHR19856:SF0">
    <property type="entry name" value="WD REPEAT-CONTAINING PROTEIN 1"/>
    <property type="match status" value="1"/>
</dbReference>
<dbReference type="PROSITE" id="PS50082">
    <property type="entry name" value="WD_REPEATS_2"/>
    <property type="match status" value="3"/>
</dbReference>
<dbReference type="GO" id="GO:0030042">
    <property type="term" value="P:actin filament depolymerization"/>
    <property type="evidence" value="ECO:0007669"/>
    <property type="project" value="TreeGrafter"/>
</dbReference>
<keyword evidence="1 4" id="KW-0853">WD repeat</keyword>
<proteinExistence type="inferred from homology"/>
<evidence type="ECO:0000256" key="1">
    <source>
        <dbReference type="ARBA" id="ARBA00022574"/>
    </source>
</evidence>
<feature type="repeat" description="WD" evidence="4">
    <location>
        <begin position="135"/>
        <end position="167"/>
    </location>
</feature>